<accession>A0A5E6MS37</accession>
<sequence>MDVKILGTAKDLRTQTPVIYAQCDIPSYLSLVGEEFASFSIQRKREKFTAYTRLKADIVNGTLLPTITLALPIESSALALEVVDSGNLTDIKSIVQDSTPLNILDGLQRTFILREIFESGHVFPPDQLVHLEIRAEPDLDHLIYRIIVLNAGQKPMSMRHQIEILSLSLRKTLINEIERLELVPEVDGGRRTRARRYSLDKVSSGYHAYLLKSPEVDKQNVVAQRLSEQAVLQQDVEQFGVQFIEFVEFFRLYCELDDAVESTQVPNGSPTATNWLGNENTLNAFFAAVADFGSTPSRKERIKTALRDLTVSIRESGSEETMGLDLFQAIIAGFPSRKTNIGYATRKLIFVTLKEFFRDEGETPLRDIWEREAE</sequence>
<dbReference type="EMBL" id="LR700641">
    <property type="protein sequence ID" value="VVM12956.1"/>
    <property type="molecule type" value="Genomic_DNA"/>
</dbReference>
<proteinExistence type="predicted"/>
<name>A0A5E6MS37_PSEFL</name>
<dbReference type="AlphaFoldDB" id="A0A5E6MS37"/>
<reference evidence="1" key="1">
    <citation type="submission" date="2019-09" db="EMBL/GenBank/DDBJ databases">
        <authorList>
            <person name="Chandra G."/>
            <person name="Truman W A."/>
        </authorList>
    </citation>
    <scope>NUCLEOTIDE SEQUENCE</scope>
    <source>
        <strain evidence="1">PS683</strain>
    </source>
</reference>
<gene>
    <name evidence="1" type="ORF">PS683_01249</name>
</gene>
<evidence type="ECO:0000313" key="1">
    <source>
        <dbReference type="EMBL" id="VVM12956.1"/>
    </source>
</evidence>
<organism evidence="1">
    <name type="scientific">Pseudomonas fluorescens</name>
    <dbReference type="NCBI Taxonomy" id="294"/>
    <lineage>
        <taxon>Bacteria</taxon>
        <taxon>Pseudomonadati</taxon>
        <taxon>Pseudomonadota</taxon>
        <taxon>Gammaproteobacteria</taxon>
        <taxon>Pseudomonadales</taxon>
        <taxon>Pseudomonadaceae</taxon>
        <taxon>Pseudomonas</taxon>
    </lineage>
</organism>
<protein>
    <submittedName>
        <fullName evidence="1">Uncharacterized protein</fullName>
    </submittedName>
</protein>